<dbReference type="PROSITE" id="PS00135">
    <property type="entry name" value="TRYPSIN_SER"/>
    <property type="match status" value="1"/>
</dbReference>
<dbReference type="PROSITE" id="PS00134">
    <property type="entry name" value="TRYPSIN_HIS"/>
    <property type="match status" value="1"/>
</dbReference>
<keyword evidence="5 11" id="KW-0378">Hydrolase</keyword>
<evidence type="ECO:0000256" key="12">
    <source>
        <dbReference type="SAM" id="SignalP"/>
    </source>
</evidence>
<evidence type="ECO:0000259" key="13">
    <source>
        <dbReference type="PROSITE" id="PS50240"/>
    </source>
</evidence>
<dbReference type="SUPFAM" id="SSF50494">
    <property type="entry name" value="Trypsin-like serine proteases"/>
    <property type="match status" value="1"/>
</dbReference>
<proteinExistence type="predicted"/>
<dbReference type="InterPro" id="IPR018114">
    <property type="entry name" value="TRYPSIN_HIS"/>
</dbReference>
<evidence type="ECO:0000256" key="11">
    <source>
        <dbReference type="RuleBase" id="RU363034"/>
    </source>
</evidence>
<organism evidence="14 15">
    <name type="scientific">Alosa alosa</name>
    <name type="common">allis shad</name>
    <dbReference type="NCBI Taxonomy" id="278164"/>
    <lineage>
        <taxon>Eukaryota</taxon>
        <taxon>Metazoa</taxon>
        <taxon>Chordata</taxon>
        <taxon>Craniata</taxon>
        <taxon>Vertebrata</taxon>
        <taxon>Euteleostomi</taxon>
        <taxon>Actinopterygii</taxon>
        <taxon>Neopterygii</taxon>
        <taxon>Teleostei</taxon>
        <taxon>Clupei</taxon>
        <taxon>Clupeiformes</taxon>
        <taxon>Clupeoidei</taxon>
        <taxon>Clupeidae</taxon>
        <taxon>Alosa</taxon>
    </lineage>
</organism>
<feature type="signal peptide" evidence="12">
    <location>
        <begin position="1"/>
        <end position="16"/>
    </location>
</feature>
<keyword evidence="12" id="KW-0732">Signal</keyword>
<evidence type="ECO:0000256" key="8">
    <source>
        <dbReference type="ARBA" id="ARBA00023157"/>
    </source>
</evidence>
<comment type="caution">
    <text evidence="14">The sequence shown here is derived from an EMBL/GenBank/DDBJ whole genome shotgun (WGS) entry which is preliminary data.</text>
</comment>
<evidence type="ECO:0000256" key="10">
    <source>
        <dbReference type="ARBA" id="ARBA00038868"/>
    </source>
</evidence>
<dbReference type="FunFam" id="2.40.10.10:FF:000005">
    <property type="entry name" value="Serine protease 37"/>
    <property type="match status" value="1"/>
</dbReference>
<dbReference type="InterPro" id="IPR001254">
    <property type="entry name" value="Trypsin_dom"/>
</dbReference>
<dbReference type="Gene3D" id="2.40.10.10">
    <property type="entry name" value="Trypsin-like serine proteases"/>
    <property type="match status" value="2"/>
</dbReference>
<dbReference type="CDD" id="cd00190">
    <property type="entry name" value="Tryp_SPc"/>
    <property type="match status" value="1"/>
</dbReference>
<dbReference type="GO" id="GO:0005615">
    <property type="term" value="C:extracellular space"/>
    <property type="evidence" value="ECO:0007669"/>
    <property type="project" value="TreeGrafter"/>
</dbReference>
<dbReference type="SMART" id="SM00020">
    <property type="entry name" value="Tryp_SPc"/>
    <property type="match status" value="1"/>
</dbReference>
<evidence type="ECO:0000256" key="1">
    <source>
        <dbReference type="ARBA" id="ARBA00004239"/>
    </source>
</evidence>
<keyword evidence="8" id="KW-1015">Disulfide bond</keyword>
<feature type="domain" description="Peptidase S1" evidence="13">
    <location>
        <begin position="24"/>
        <end position="248"/>
    </location>
</feature>
<evidence type="ECO:0000256" key="9">
    <source>
        <dbReference type="ARBA" id="ARBA00036320"/>
    </source>
</evidence>
<accession>A0AAV6G7W6</accession>
<dbReference type="FunFam" id="2.40.10.10:FF:000008">
    <property type="entry name" value="Cationic trypsin"/>
    <property type="match status" value="1"/>
</dbReference>
<name>A0AAV6G7W6_9TELE</name>
<dbReference type="GO" id="GO:0007586">
    <property type="term" value="P:digestion"/>
    <property type="evidence" value="ECO:0007669"/>
    <property type="project" value="UniProtKB-KW"/>
</dbReference>
<keyword evidence="15" id="KW-1185">Reference proteome</keyword>
<evidence type="ECO:0000256" key="5">
    <source>
        <dbReference type="ARBA" id="ARBA00022801"/>
    </source>
</evidence>
<dbReference type="PANTHER" id="PTHR24264:SF15">
    <property type="entry name" value="RIKEN CDNA 2210010C04 GENE"/>
    <property type="match status" value="1"/>
</dbReference>
<evidence type="ECO:0000256" key="6">
    <source>
        <dbReference type="ARBA" id="ARBA00022825"/>
    </source>
</evidence>
<dbReference type="Pfam" id="PF00089">
    <property type="entry name" value="Trypsin"/>
    <property type="match status" value="1"/>
</dbReference>
<evidence type="ECO:0000256" key="4">
    <source>
        <dbReference type="ARBA" id="ARBA00022757"/>
    </source>
</evidence>
<keyword evidence="6 11" id="KW-0720">Serine protease</keyword>
<keyword evidence="3 11" id="KW-0645">Protease</keyword>
<keyword evidence="7" id="KW-0865">Zymogen</keyword>
<dbReference type="Proteomes" id="UP000823561">
    <property type="component" value="Chromosome 13"/>
</dbReference>
<sequence length="250" mass="27550">MKLYFLVSFLAVAVSAWDVEDDKIVGGYECVKNSVPWQVSLYDGYNYCGGTLLSSEWILSAAHCYQSSPTEVRLGEHHIREPEGTEQHIMSAKSIRHPEYNPRTVDNDVMLIKLSQPAVINQYVQTMALPSDCAPAGTMCRVSGWGNIRDSNQGSRYPDKLQCLEIPIIDDDTCWNDAYPFQVTSNMMCAGFMEGGKDSCQGDSGGPLVCNGEVQGVVSWGKGCAMRNKPGVYAKVCNYISWIKETMASG</sequence>
<dbReference type="GO" id="GO:0006508">
    <property type="term" value="P:proteolysis"/>
    <property type="evidence" value="ECO:0007669"/>
    <property type="project" value="UniProtKB-KW"/>
</dbReference>
<reference evidence="14" key="1">
    <citation type="submission" date="2020-10" db="EMBL/GenBank/DDBJ databases">
        <title>Chromosome-scale genome assembly of the Allis shad, Alosa alosa.</title>
        <authorList>
            <person name="Margot Z."/>
            <person name="Christophe K."/>
            <person name="Cabau C."/>
            <person name="Louis A."/>
            <person name="Berthelot C."/>
            <person name="Parey E."/>
            <person name="Roest Crollius H."/>
            <person name="Montfort J."/>
            <person name="Robinson-Rechavi M."/>
            <person name="Bucao C."/>
            <person name="Bouchez O."/>
            <person name="Gislard M."/>
            <person name="Lluch J."/>
            <person name="Milhes M."/>
            <person name="Lampietro C."/>
            <person name="Lopez Roques C."/>
            <person name="Donnadieu C."/>
            <person name="Braasch I."/>
            <person name="Desvignes T."/>
            <person name="Postlethwait J."/>
            <person name="Bobe J."/>
            <person name="Guiguen Y."/>
        </authorList>
    </citation>
    <scope>NUCLEOTIDE SEQUENCE</scope>
    <source>
        <strain evidence="14">M-15738</strain>
        <tissue evidence="14">Blood</tissue>
    </source>
</reference>
<keyword evidence="2" id="KW-0964">Secreted</keyword>
<comment type="subcellular location">
    <subcellularLocation>
        <location evidence="1">Secreted</location>
        <location evidence="1">Extracellular space</location>
    </subcellularLocation>
</comment>
<dbReference type="GO" id="GO:0004252">
    <property type="term" value="F:serine-type endopeptidase activity"/>
    <property type="evidence" value="ECO:0007669"/>
    <property type="project" value="UniProtKB-EC"/>
</dbReference>
<dbReference type="PRINTS" id="PR00722">
    <property type="entry name" value="CHYMOTRYPSIN"/>
</dbReference>
<keyword evidence="4" id="KW-0222">Digestion</keyword>
<protein>
    <recommendedName>
        <fullName evidence="10">trypsin</fullName>
        <ecNumber evidence="10">3.4.21.4</ecNumber>
    </recommendedName>
</protein>
<evidence type="ECO:0000256" key="2">
    <source>
        <dbReference type="ARBA" id="ARBA00022525"/>
    </source>
</evidence>
<dbReference type="InterPro" id="IPR033116">
    <property type="entry name" value="TRYPSIN_SER"/>
</dbReference>
<dbReference type="InterPro" id="IPR050127">
    <property type="entry name" value="Serine_Proteases_S1"/>
</dbReference>
<evidence type="ECO:0000313" key="15">
    <source>
        <dbReference type="Proteomes" id="UP000823561"/>
    </source>
</evidence>
<dbReference type="AlphaFoldDB" id="A0AAV6G7W6"/>
<dbReference type="InterPro" id="IPR009003">
    <property type="entry name" value="Peptidase_S1_PA"/>
</dbReference>
<feature type="chain" id="PRO_5043473343" description="trypsin" evidence="12">
    <location>
        <begin position="17"/>
        <end position="250"/>
    </location>
</feature>
<gene>
    <name evidence="14" type="ORF">AALO_G00175290</name>
</gene>
<dbReference type="InterPro" id="IPR001314">
    <property type="entry name" value="Peptidase_S1A"/>
</dbReference>
<comment type="catalytic activity">
    <reaction evidence="9">
        <text>Preferential cleavage: Arg-|-Xaa, Lys-|-Xaa.</text>
        <dbReference type="EC" id="3.4.21.4"/>
    </reaction>
</comment>
<evidence type="ECO:0000256" key="3">
    <source>
        <dbReference type="ARBA" id="ARBA00022670"/>
    </source>
</evidence>
<evidence type="ECO:0000256" key="7">
    <source>
        <dbReference type="ARBA" id="ARBA00023145"/>
    </source>
</evidence>
<dbReference type="InterPro" id="IPR043504">
    <property type="entry name" value="Peptidase_S1_PA_chymotrypsin"/>
</dbReference>
<dbReference type="PROSITE" id="PS50240">
    <property type="entry name" value="TRYPSIN_DOM"/>
    <property type="match status" value="1"/>
</dbReference>
<evidence type="ECO:0000313" key="14">
    <source>
        <dbReference type="EMBL" id="KAG5271050.1"/>
    </source>
</evidence>
<dbReference type="PANTHER" id="PTHR24264">
    <property type="entry name" value="TRYPSIN-RELATED"/>
    <property type="match status" value="1"/>
</dbReference>
<dbReference type="EC" id="3.4.21.4" evidence="10"/>
<dbReference type="EMBL" id="JADWDJ010000013">
    <property type="protein sequence ID" value="KAG5271050.1"/>
    <property type="molecule type" value="Genomic_DNA"/>
</dbReference>